<proteinExistence type="predicted"/>
<dbReference type="InterPro" id="IPR003399">
    <property type="entry name" value="Mce/MlaD"/>
</dbReference>
<dbReference type="STRING" id="498292.SAMN05660845_1017"/>
<keyword evidence="1" id="KW-1133">Transmembrane helix</keyword>
<keyword evidence="4" id="KW-1185">Reference proteome</keyword>
<sequence>MDKESIGIWKLGLFVVFGLILFVIAIYFIGINRNLFGSTFSLKSEFKNISGLKVGSNVRLSGINIGTVHKIDFISDSLVSVKLLIKKEAQQYIKTDATASIGSDGLVGDKVLIISPGVNSKQVVKDNDIIASNKTIELEDIMNSVNRSAANAEVITKQLSDFSYKMNDKKGILSKVMTNQDFANSIQNTIVNLESSVREIALFSPKLNDNKGAISKIFNDKEFANRLESTIENLQKSSNELSVFTANMNNEHNMLTKLMTDKEFANRFEMTFKNLETSSDQLARFTSKINNKNSVLSKLIDDERLGESIDSTITNLESGAKGLNELEAAAQNNILLKGYFEKKKKAEMKNKKVNIKK</sequence>
<dbReference type="InterPro" id="IPR052336">
    <property type="entry name" value="MlaD_Phospholipid_Transporter"/>
</dbReference>
<accession>A0A1I0WVQ2</accession>
<dbReference type="Pfam" id="PF02470">
    <property type="entry name" value="MlaD"/>
    <property type="match status" value="1"/>
</dbReference>
<keyword evidence="1" id="KW-0472">Membrane</keyword>
<feature type="domain" description="Mce/MlaD" evidence="2">
    <location>
        <begin position="42"/>
        <end position="117"/>
    </location>
</feature>
<protein>
    <submittedName>
        <fullName evidence="3">Phospholipid/cholesterol/gamma-HCH transport system substrate-binding protein</fullName>
    </submittedName>
</protein>
<gene>
    <name evidence="3" type="ORF">SAMN05660845_1017</name>
</gene>
<evidence type="ECO:0000313" key="3">
    <source>
        <dbReference type="EMBL" id="SFA92644.1"/>
    </source>
</evidence>
<dbReference type="AlphaFoldDB" id="A0A1I0WVQ2"/>
<keyword evidence="1" id="KW-0812">Transmembrane</keyword>
<dbReference type="OrthoDB" id="9771725at2"/>
<feature type="transmembrane region" description="Helical" evidence="1">
    <location>
        <begin position="6"/>
        <end position="29"/>
    </location>
</feature>
<evidence type="ECO:0000313" key="4">
    <source>
        <dbReference type="Proteomes" id="UP000199604"/>
    </source>
</evidence>
<organism evidence="3 4">
    <name type="scientific">Flavobacterium swingsii</name>
    <dbReference type="NCBI Taxonomy" id="498292"/>
    <lineage>
        <taxon>Bacteria</taxon>
        <taxon>Pseudomonadati</taxon>
        <taxon>Bacteroidota</taxon>
        <taxon>Flavobacteriia</taxon>
        <taxon>Flavobacteriales</taxon>
        <taxon>Flavobacteriaceae</taxon>
        <taxon>Flavobacterium</taxon>
    </lineage>
</organism>
<reference evidence="4" key="1">
    <citation type="submission" date="2016-10" db="EMBL/GenBank/DDBJ databases">
        <authorList>
            <person name="Varghese N."/>
            <person name="Submissions S."/>
        </authorList>
    </citation>
    <scope>NUCLEOTIDE SEQUENCE [LARGE SCALE GENOMIC DNA]</scope>
    <source>
        <strain evidence="4">DSM 21789</strain>
    </source>
</reference>
<dbReference type="RefSeq" id="WP_091474602.1">
    <property type="nucleotide sequence ID" value="NZ_FOJT01000002.1"/>
</dbReference>
<dbReference type="GO" id="GO:0005548">
    <property type="term" value="F:phospholipid transporter activity"/>
    <property type="evidence" value="ECO:0007669"/>
    <property type="project" value="TreeGrafter"/>
</dbReference>
<dbReference type="PANTHER" id="PTHR33371:SF4">
    <property type="entry name" value="INTERMEMBRANE PHOSPHOLIPID TRANSPORT SYSTEM BINDING PROTEIN MLAD"/>
    <property type="match status" value="1"/>
</dbReference>
<dbReference type="GO" id="GO:0005543">
    <property type="term" value="F:phospholipid binding"/>
    <property type="evidence" value="ECO:0007669"/>
    <property type="project" value="TreeGrafter"/>
</dbReference>
<dbReference type="EMBL" id="FOJT01000002">
    <property type="protein sequence ID" value="SFA92644.1"/>
    <property type="molecule type" value="Genomic_DNA"/>
</dbReference>
<evidence type="ECO:0000259" key="2">
    <source>
        <dbReference type="Pfam" id="PF02470"/>
    </source>
</evidence>
<name>A0A1I0WVQ2_9FLAO</name>
<dbReference type="PANTHER" id="PTHR33371">
    <property type="entry name" value="INTERMEMBRANE PHOSPHOLIPID TRANSPORT SYSTEM BINDING PROTEIN MLAD-RELATED"/>
    <property type="match status" value="1"/>
</dbReference>
<evidence type="ECO:0000256" key="1">
    <source>
        <dbReference type="SAM" id="Phobius"/>
    </source>
</evidence>
<dbReference type="Proteomes" id="UP000199604">
    <property type="component" value="Unassembled WGS sequence"/>
</dbReference>